<name>A0A2C5Y9M8_9HYPO</name>
<proteinExistence type="predicted"/>
<evidence type="ECO:0000313" key="2">
    <source>
        <dbReference type="Proteomes" id="UP000224854"/>
    </source>
</evidence>
<dbReference type="AlphaFoldDB" id="A0A2C5Y9M8"/>
<dbReference type="EMBL" id="NJEU01000410">
    <property type="protein sequence ID" value="PHH74768.1"/>
    <property type="molecule type" value="Genomic_DNA"/>
</dbReference>
<organism evidence="1 2">
    <name type="scientific">Ophiocordyceps australis</name>
    <dbReference type="NCBI Taxonomy" id="1399860"/>
    <lineage>
        <taxon>Eukaryota</taxon>
        <taxon>Fungi</taxon>
        <taxon>Dikarya</taxon>
        <taxon>Ascomycota</taxon>
        <taxon>Pezizomycotina</taxon>
        <taxon>Sordariomycetes</taxon>
        <taxon>Hypocreomycetidae</taxon>
        <taxon>Hypocreales</taxon>
        <taxon>Ophiocordycipitaceae</taxon>
        <taxon>Ophiocordyceps</taxon>
    </lineage>
</organism>
<gene>
    <name evidence="1" type="ORF">CDD82_4788</name>
</gene>
<accession>A0A2C5Y9M8</accession>
<evidence type="ECO:0000313" key="1">
    <source>
        <dbReference type="EMBL" id="PHH74768.1"/>
    </source>
</evidence>
<comment type="caution">
    <text evidence="1">The sequence shown here is derived from an EMBL/GenBank/DDBJ whole genome shotgun (WGS) entry which is preliminary data.</text>
</comment>
<reference evidence="1 2" key="1">
    <citation type="submission" date="2017-06" db="EMBL/GenBank/DDBJ databases">
        <title>Ant-infecting Ophiocordyceps genomes reveal a high diversity of potential behavioral manipulation genes and a possible major role for enterotoxins.</title>
        <authorList>
            <person name="De Bekker C."/>
            <person name="Evans H.C."/>
            <person name="Brachmann A."/>
            <person name="Hughes D.P."/>
        </authorList>
    </citation>
    <scope>NUCLEOTIDE SEQUENCE [LARGE SCALE GENOMIC DNA]</scope>
    <source>
        <strain evidence="1 2">1348a</strain>
    </source>
</reference>
<protein>
    <submittedName>
        <fullName evidence="1">Uncharacterized protein</fullName>
    </submittedName>
</protein>
<keyword evidence="2" id="KW-1185">Reference proteome</keyword>
<dbReference type="Proteomes" id="UP000224854">
    <property type="component" value="Unassembled WGS sequence"/>
</dbReference>
<sequence>MAQQENRKKDQGNGAMSLAANRNWTMSLTLSCDRTRRREAVPLMQVWIVCARAHETAAASPKPQLSQQSTKRLDMDVWPKAAHLSHLVTIRRGCHVMSLKRRRPRLPGVNNIQV</sequence>